<proteinExistence type="predicted"/>
<dbReference type="Proteomes" id="UP000703269">
    <property type="component" value="Unassembled WGS sequence"/>
</dbReference>
<gene>
    <name evidence="1" type="ORF">PsYK624_136520</name>
</gene>
<evidence type="ECO:0000313" key="2">
    <source>
        <dbReference type="Proteomes" id="UP000703269"/>
    </source>
</evidence>
<protein>
    <submittedName>
        <fullName evidence="1">Uncharacterized protein</fullName>
    </submittedName>
</protein>
<name>A0A9P3GM19_9APHY</name>
<dbReference type="AlphaFoldDB" id="A0A9P3GM19"/>
<evidence type="ECO:0000313" key="1">
    <source>
        <dbReference type="EMBL" id="GJE97433.1"/>
    </source>
</evidence>
<keyword evidence="2" id="KW-1185">Reference proteome</keyword>
<comment type="caution">
    <text evidence="1">The sequence shown here is derived from an EMBL/GenBank/DDBJ whole genome shotgun (WGS) entry which is preliminary data.</text>
</comment>
<reference evidence="1 2" key="1">
    <citation type="submission" date="2021-08" db="EMBL/GenBank/DDBJ databases">
        <title>Draft Genome Sequence of Phanerochaete sordida strain YK-624.</title>
        <authorList>
            <person name="Mori T."/>
            <person name="Dohra H."/>
            <person name="Suzuki T."/>
            <person name="Kawagishi H."/>
            <person name="Hirai H."/>
        </authorList>
    </citation>
    <scope>NUCLEOTIDE SEQUENCE [LARGE SCALE GENOMIC DNA]</scope>
    <source>
        <strain evidence="1 2">YK-624</strain>
    </source>
</reference>
<organism evidence="1 2">
    <name type="scientific">Phanerochaete sordida</name>
    <dbReference type="NCBI Taxonomy" id="48140"/>
    <lineage>
        <taxon>Eukaryota</taxon>
        <taxon>Fungi</taxon>
        <taxon>Dikarya</taxon>
        <taxon>Basidiomycota</taxon>
        <taxon>Agaricomycotina</taxon>
        <taxon>Agaricomycetes</taxon>
        <taxon>Polyporales</taxon>
        <taxon>Phanerochaetaceae</taxon>
        <taxon>Phanerochaete</taxon>
    </lineage>
</organism>
<sequence>MTARLPCRRRPRLRANQLEDRRLSVEPRILRHFLQSQSRYSEIRRRSPSWTARARDSVAHPWPRPRATFLCAKLVLCVLALVCIAHSRHQGKTVSIVCVIKDKMRYK</sequence>
<dbReference type="EMBL" id="BPQB01000072">
    <property type="protein sequence ID" value="GJE97433.1"/>
    <property type="molecule type" value="Genomic_DNA"/>
</dbReference>
<accession>A0A9P3GM19</accession>